<dbReference type="EMBL" id="CP119317">
    <property type="protein sequence ID" value="WEK55487.1"/>
    <property type="molecule type" value="Genomic_DNA"/>
</dbReference>
<proteinExistence type="predicted"/>
<keyword evidence="1" id="KW-0732">Signal</keyword>
<sequence length="297" mass="33778">MLTQKHRFFIHTSILALLLVALLPFSASNADAAVIPDQEHQLTKLEQQVQQWATALSKQKAFALWQTSDPQIEALGPGTHSWLVLFTNEGQNVGYMVVNAVTDGSFQLGEYGVGPYPLFSSEQLDQSLRVNGLLTELHQKPTSVTKLYVHPLAAAWQVTIGKETYWLDAKTAEILPINEQTSKLYFPKIMTLPDKLPASKRTQQLKLNPSFDPYERLPWLTKEAPFATKDALKLQKHLNKRQHLRYISEPFGDAMLYALSIVGYQVWNQGRIDLAIDMNGHRFIPLVTLQQYGRFYR</sequence>
<dbReference type="AlphaFoldDB" id="A0AA95EZE6"/>
<protein>
    <recommendedName>
        <fullName evidence="4">DUF4309 domain-containing protein</fullName>
    </recommendedName>
</protein>
<name>A0AA95EZE6_9BACL</name>
<keyword evidence="3" id="KW-1185">Reference proteome</keyword>
<dbReference type="Proteomes" id="UP001178662">
    <property type="component" value="Chromosome"/>
</dbReference>
<feature type="chain" id="PRO_5041705239" description="DUF4309 domain-containing protein" evidence="1">
    <location>
        <begin position="33"/>
        <end position="297"/>
    </location>
</feature>
<evidence type="ECO:0000313" key="3">
    <source>
        <dbReference type="Proteomes" id="UP001178662"/>
    </source>
</evidence>
<gene>
    <name evidence="2" type="ORF">P0Y55_05370</name>
</gene>
<evidence type="ECO:0000256" key="1">
    <source>
        <dbReference type="SAM" id="SignalP"/>
    </source>
</evidence>
<feature type="signal peptide" evidence="1">
    <location>
        <begin position="1"/>
        <end position="32"/>
    </location>
</feature>
<reference evidence="2" key="1">
    <citation type="submission" date="2023-03" db="EMBL/GenBank/DDBJ databases">
        <title>Andean soil-derived lignocellulolytic bacterial consortium as a source of novel taxa and putative plastic-active enzymes.</title>
        <authorList>
            <person name="Diaz-Garcia L."/>
            <person name="Chuvochina M."/>
            <person name="Feuerriegel G."/>
            <person name="Bunk B."/>
            <person name="Sproer C."/>
            <person name="Streit W.R."/>
            <person name="Rodriguez L.M."/>
            <person name="Overmann J."/>
            <person name="Jimenez D.J."/>
        </authorList>
    </citation>
    <scope>NUCLEOTIDE SEQUENCE</scope>
    <source>
        <strain evidence="2">MAG 2441</strain>
    </source>
</reference>
<evidence type="ECO:0000313" key="2">
    <source>
        <dbReference type="EMBL" id="WEK55487.1"/>
    </source>
</evidence>
<organism evidence="2 3">
    <name type="scientific">Candidatus Cohnella colombiensis</name>
    <dbReference type="NCBI Taxonomy" id="3121368"/>
    <lineage>
        <taxon>Bacteria</taxon>
        <taxon>Bacillati</taxon>
        <taxon>Bacillota</taxon>
        <taxon>Bacilli</taxon>
        <taxon>Bacillales</taxon>
        <taxon>Paenibacillaceae</taxon>
        <taxon>Cohnella</taxon>
    </lineage>
</organism>
<evidence type="ECO:0008006" key="4">
    <source>
        <dbReference type="Google" id="ProtNLM"/>
    </source>
</evidence>
<accession>A0AA95EZE6</accession>